<dbReference type="EMBL" id="JACCKB010000042">
    <property type="protein sequence ID" value="NYZ68457.1"/>
    <property type="molecule type" value="Genomic_DNA"/>
</dbReference>
<sequence>MKISKKDWLVYIVECADNTLYTGITNNLERRISQHNAGTGAKYLKGRKPVKPIYIESGHDRSSATKRESSIKRLSRQQKIKLINYKGSSNKEF</sequence>
<evidence type="ECO:0000313" key="3">
    <source>
        <dbReference type="EMBL" id="NYZ68457.1"/>
    </source>
</evidence>
<dbReference type="InterPro" id="IPR000305">
    <property type="entry name" value="GIY-YIG_endonuc"/>
</dbReference>
<dbReference type="SUPFAM" id="SSF82771">
    <property type="entry name" value="GIY-YIG endonuclease"/>
    <property type="match status" value="1"/>
</dbReference>
<keyword evidence="4" id="KW-1185">Reference proteome</keyword>
<dbReference type="Proteomes" id="UP000569732">
    <property type="component" value="Unassembled WGS sequence"/>
</dbReference>
<dbReference type="RefSeq" id="WP_180570471.1">
    <property type="nucleotide sequence ID" value="NZ_JACCKB010000042.1"/>
</dbReference>
<evidence type="ECO:0000259" key="2">
    <source>
        <dbReference type="PROSITE" id="PS50164"/>
    </source>
</evidence>
<protein>
    <submittedName>
        <fullName evidence="3">GIY-YIG nuclease family protein</fullName>
    </submittedName>
</protein>
<gene>
    <name evidence="3" type="ORF">H0A36_20785</name>
</gene>
<feature type="domain" description="GIY-YIG" evidence="2">
    <location>
        <begin position="6"/>
        <end position="81"/>
    </location>
</feature>
<evidence type="ECO:0000313" key="4">
    <source>
        <dbReference type="Proteomes" id="UP000569732"/>
    </source>
</evidence>
<reference evidence="3 4" key="1">
    <citation type="submission" date="2020-07" db="EMBL/GenBank/DDBJ databases">
        <title>Endozoicomonas sp. nov., isolated from sediment.</title>
        <authorList>
            <person name="Gu T."/>
        </authorList>
    </citation>
    <scope>NUCLEOTIDE SEQUENCE [LARGE SCALE GENOMIC DNA]</scope>
    <source>
        <strain evidence="3 4">SM1973</strain>
    </source>
</reference>
<accession>A0A853IG42</accession>
<dbReference type="CDD" id="cd10456">
    <property type="entry name" value="GIY-YIG_UPF0213"/>
    <property type="match status" value="1"/>
</dbReference>
<dbReference type="AlphaFoldDB" id="A0A853IG42"/>
<proteinExistence type="inferred from homology"/>
<dbReference type="PANTHER" id="PTHR34477">
    <property type="entry name" value="UPF0213 PROTEIN YHBQ"/>
    <property type="match status" value="1"/>
</dbReference>
<dbReference type="PANTHER" id="PTHR34477:SF1">
    <property type="entry name" value="UPF0213 PROTEIN YHBQ"/>
    <property type="match status" value="1"/>
</dbReference>
<dbReference type="PROSITE" id="PS50164">
    <property type="entry name" value="GIY_YIG"/>
    <property type="match status" value="1"/>
</dbReference>
<name>A0A853IG42_9GAMM</name>
<dbReference type="Pfam" id="PF01541">
    <property type="entry name" value="GIY-YIG"/>
    <property type="match status" value="1"/>
</dbReference>
<comment type="similarity">
    <text evidence="1">Belongs to the UPF0213 family.</text>
</comment>
<comment type="caution">
    <text evidence="3">The sequence shown here is derived from an EMBL/GenBank/DDBJ whole genome shotgun (WGS) entry which is preliminary data.</text>
</comment>
<dbReference type="Gene3D" id="3.40.1440.10">
    <property type="entry name" value="GIY-YIG endonuclease"/>
    <property type="match status" value="1"/>
</dbReference>
<dbReference type="InterPro" id="IPR035901">
    <property type="entry name" value="GIY-YIG_endonuc_sf"/>
</dbReference>
<dbReference type="InterPro" id="IPR050190">
    <property type="entry name" value="UPF0213_domain"/>
</dbReference>
<evidence type="ECO:0000256" key="1">
    <source>
        <dbReference type="ARBA" id="ARBA00007435"/>
    </source>
</evidence>
<organism evidence="3 4">
    <name type="scientific">Spartinivicinus marinus</name>
    <dbReference type="NCBI Taxonomy" id="2994442"/>
    <lineage>
        <taxon>Bacteria</taxon>
        <taxon>Pseudomonadati</taxon>
        <taxon>Pseudomonadota</taxon>
        <taxon>Gammaproteobacteria</taxon>
        <taxon>Oceanospirillales</taxon>
        <taxon>Zooshikellaceae</taxon>
        <taxon>Spartinivicinus</taxon>
    </lineage>
</organism>